<dbReference type="AlphaFoldDB" id="A0A812SE16"/>
<protein>
    <recommendedName>
        <fullName evidence="1">Reverse transcriptase domain-containing protein</fullName>
    </recommendedName>
</protein>
<organism evidence="2 3">
    <name type="scientific">Symbiodinium natans</name>
    <dbReference type="NCBI Taxonomy" id="878477"/>
    <lineage>
        <taxon>Eukaryota</taxon>
        <taxon>Sar</taxon>
        <taxon>Alveolata</taxon>
        <taxon>Dinophyceae</taxon>
        <taxon>Suessiales</taxon>
        <taxon>Symbiodiniaceae</taxon>
        <taxon>Symbiodinium</taxon>
    </lineage>
</organism>
<gene>
    <name evidence="2" type="ORF">SNAT2548_LOCUS26456</name>
</gene>
<dbReference type="InterPro" id="IPR000477">
    <property type="entry name" value="RT_dom"/>
</dbReference>
<name>A0A812SE16_9DINO</name>
<accession>A0A812SE16</accession>
<proteinExistence type="predicted"/>
<comment type="caution">
    <text evidence="2">The sequence shown here is derived from an EMBL/GenBank/DDBJ whole genome shotgun (WGS) entry which is preliminary data.</text>
</comment>
<evidence type="ECO:0000313" key="2">
    <source>
        <dbReference type="EMBL" id="CAE7471277.1"/>
    </source>
</evidence>
<dbReference type="Pfam" id="PF00078">
    <property type="entry name" value="RVT_1"/>
    <property type="match status" value="1"/>
</dbReference>
<evidence type="ECO:0000313" key="3">
    <source>
        <dbReference type="Proteomes" id="UP000604046"/>
    </source>
</evidence>
<reference evidence="2" key="1">
    <citation type="submission" date="2021-02" db="EMBL/GenBank/DDBJ databases">
        <authorList>
            <person name="Dougan E. K."/>
            <person name="Rhodes N."/>
            <person name="Thang M."/>
            <person name="Chan C."/>
        </authorList>
    </citation>
    <scope>NUCLEOTIDE SEQUENCE</scope>
</reference>
<dbReference type="EMBL" id="CAJNDS010002432">
    <property type="protein sequence ID" value="CAE7471277.1"/>
    <property type="molecule type" value="Genomic_DNA"/>
</dbReference>
<sequence>MAEGLCPETPVVAEALRGLHPVHPAPAVPPAQLQPPAPEVSAEEVARALRGFASSAAPGPTGLRVQHLHEACLPGARDALLQQLAAVVALLARGQACAEAAPVLAGAGLVAVPKPKGGLRPIAIGEVLRRLTGKCLMAQTKNAARERLAPAQVGVAVPAGAEAAIHATREWMARHDTAERRVLLKLDFENAFNTVSRQQVLSKVASQFPDLARWATWCYGGTTWLRFGSYKLRSAACVQQGDPLGPLFFAVALQPLAEELSAMGLELSFFYLDDGIIAGEVGAVAAALAHIQRRAPELSLRLNLSKCEVVAVGRTTPGELAAHLPDAMLRQGDSNMVRRSFELLGAPLGDDAFVRGCLAGLTGVHLGDEQWAQACRGVVYVGLGLRSAVDDAPAAYLASVGGSASCALRLDPHYLDRALSASPLVVRALAEYNALHADPPLAAEAALTSKQRELTARTEKAAWQTQLRQATPTARAILRSEAELGDQGLLGRHTYWAYAHGASRLRGGSPPETGSSGQPNRHLVPQMTLRHNVLRDALAGWMDRAGMQPERERPGLLLPQRPEDTQIATRRPADIYVPSFMGSAIAFDLAVTAPQRQHTLAEAAKASLAAATTYADVKAGHLGIADACRAQGVRFVPLVAETTGAWEPTAARALLHVAQAVASREGGEVVAVHGQLLQHLCVLARGHRARAALRRRVELASAAAEAGV</sequence>
<dbReference type="PROSITE" id="PS50878">
    <property type="entry name" value="RT_POL"/>
    <property type="match status" value="1"/>
</dbReference>
<dbReference type="PANTHER" id="PTHR48462">
    <property type="entry name" value="PROTEIN, PUTATIVE-RELATED"/>
    <property type="match status" value="1"/>
</dbReference>
<dbReference type="OrthoDB" id="7485566at2759"/>
<feature type="domain" description="Reverse transcriptase" evidence="1">
    <location>
        <begin position="93"/>
        <end position="348"/>
    </location>
</feature>
<evidence type="ECO:0000259" key="1">
    <source>
        <dbReference type="PROSITE" id="PS50878"/>
    </source>
</evidence>
<keyword evidence="3" id="KW-1185">Reference proteome</keyword>
<dbReference type="PANTHER" id="PTHR48462:SF1">
    <property type="entry name" value="PROTEIN, PUTATIVE-RELATED"/>
    <property type="match status" value="1"/>
</dbReference>
<dbReference type="Proteomes" id="UP000604046">
    <property type="component" value="Unassembled WGS sequence"/>
</dbReference>